<name>A0A975S758_9MICC</name>
<dbReference type="AlphaFoldDB" id="A0A975S758"/>
<dbReference type="Gene3D" id="6.10.250.1680">
    <property type="match status" value="1"/>
</dbReference>
<sequence length="211" mass="22932">MISPVTVLQTADWRQRVFGLYAQVRLTAQEVSPSYAHDLWRAERDRLFAEHPASPLKPRARERFRGLDVAAYNPELRCDALIEDDGAGQRMDVPTGTDGVVPFVRLGTVAVDGVGRLAVWRLASYGGGIFLPVRDSLSGADGGSYGGGRYLLDTIKGADFGQGAAPGSLVLDFNFLYNPSCAYDEAWACPLPGPDNRTDAALRVGEMYAEY</sequence>
<dbReference type="Proteomes" id="UP000680588">
    <property type="component" value="Chromosome"/>
</dbReference>
<dbReference type="EMBL" id="CP076456">
    <property type="protein sequence ID" value="QWQ37046.1"/>
    <property type="molecule type" value="Genomic_DNA"/>
</dbReference>
<proteinExistence type="predicted"/>
<dbReference type="KEGG" id="asun:KG104_04430"/>
<keyword evidence="2" id="KW-1185">Reference proteome</keyword>
<protein>
    <submittedName>
        <fullName evidence="1">DUF1684 domain-containing protein</fullName>
    </submittedName>
</protein>
<accession>A0A975S758</accession>
<reference evidence="1" key="1">
    <citation type="submission" date="2021-06" db="EMBL/GenBank/DDBJ databases">
        <title>Novel species in genus Arthrobacter.</title>
        <authorList>
            <person name="Zhang G."/>
        </authorList>
    </citation>
    <scope>NUCLEOTIDE SEQUENCE</scope>
    <source>
        <strain evidence="1">Zg-ZUI122</strain>
    </source>
</reference>
<evidence type="ECO:0000313" key="2">
    <source>
        <dbReference type="Proteomes" id="UP000680588"/>
    </source>
</evidence>
<dbReference type="Pfam" id="PF07920">
    <property type="entry name" value="DUF1684"/>
    <property type="match status" value="1"/>
</dbReference>
<organism evidence="1 2">
    <name type="scientific">Arthrobacter sunyaminii</name>
    <dbReference type="NCBI Taxonomy" id="2816859"/>
    <lineage>
        <taxon>Bacteria</taxon>
        <taxon>Bacillati</taxon>
        <taxon>Actinomycetota</taxon>
        <taxon>Actinomycetes</taxon>
        <taxon>Micrococcales</taxon>
        <taxon>Micrococcaceae</taxon>
        <taxon>Arthrobacter</taxon>
    </lineage>
</organism>
<evidence type="ECO:0000313" key="1">
    <source>
        <dbReference type="EMBL" id="QWQ37046.1"/>
    </source>
</evidence>
<gene>
    <name evidence="1" type="ORF">KG104_04430</name>
</gene>
<dbReference type="RefSeq" id="WP_207347403.1">
    <property type="nucleotide sequence ID" value="NZ_CP076456.1"/>
</dbReference>
<dbReference type="InterPro" id="IPR012467">
    <property type="entry name" value="DUF1684"/>
</dbReference>
<dbReference type="PANTHER" id="PTHR41913:SF1">
    <property type="entry name" value="DUF1684 DOMAIN-CONTAINING PROTEIN"/>
    <property type="match status" value="1"/>
</dbReference>
<dbReference type="PANTHER" id="PTHR41913">
    <property type="entry name" value="DUF1684 DOMAIN-CONTAINING PROTEIN"/>
    <property type="match status" value="1"/>
</dbReference>